<dbReference type="RefSeq" id="WP_110940828.1">
    <property type="nucleotide sequence ID" value="NZ_FQZV01000019.1"/>
</dbReference>
<reference evidence="4" key="1">
    <citation type="submission" date="2016-11" db="EMBL/GenBank/DDBJ databases">
        <authorList>
            <person name="Varghese N."/>
            <person name="Submissions S."/>
        </authorList>
    </citation>
    <scope>NUCLEOTIDE SEQUENCE [LARGE SCALE GENOMIC DNA]</scope>
    <source>
        <strain evidence="4">DSM 17957</strain>
    </source>
</reference>
<dbReference type="InterPro" id="IPR053957">
    <property type="entry name" value="DUF2089_Zn_ribbon"/>
</dbReference>
<sequence length="135" mass="15158">MNYKAPGQCPICGDELKITSLGCSTCKTKLEGHFTGCKFCRLPDEQLEFIEVFIKCRGNIKDVEKELGISYPTVRNRLEGVIQALGYSIDKTGDYTEERKNSQITSEKRQLILNALENGELSPQEAAQQLRKLGK</sequence>
<dbReference type="AlphaFoldDB" id="A0A1M6HXV9"/>
<feature type="domain" description="DUF2089" evidence="1">
    <location>
        <begin position="42"/>
        <end position="87"/>
    </location>
</feature>
<gene>
    <name evidence="3" type="ORF">SAMN02745975_01657</name>
</gene>
<dbReference type="Pfam" id="PF09862">
    <property type="entry name" value="DUF2089"/>
    <property type="match status" value="1"/>
</dbReference>
<evidence type="ECO:0000259" key="1">
    <source>
        <dbReference type="Pfam" id="PF09862"/>
    </source>
</evidence>
<protein>
    <recommendedName>
        <fullName evidence="5">DUF2089 domain-containing protein</fullName>
    </recommendedName>
</protein>
<name>A0A1M6HXV9_9FIRM</name>
<dbReference type="Proteomes" id="UP000184536">
    <property type="component" value="Unassembled WGS sequence"/>
</dbReference>
<dbReference type="OrthoDB" id="9797643at2"/>
<proteinExistence type="predicted"/>
<dbReference type="EMBL" id="FQZV01000019">
    <property type="protein sequence ID" value="SHJ26944.1"/>
    <property type="molecule type" value="Genomic_DNA"/>
</dbReference>
<evidence type="ECO:0000313" key="4">
    <source>
        <dbReference type="Proteomes" id="UP000184536"/>
    </source>
</evidence>
<keyword evidence="4" id="KW-1185">Reference proteome</keyword>
<dbReference type="InterPro" id="IPR042070">
    <property type="entry name" value="PucR_C-HTH_sf"/>
</dbReference>
<accession>A0A1M6HXV9</accession>
<dbReference type="Gene3D" id="1.10.10.2840">
    <property type="entry name" value="PucR C-terminal helix-turn-helix domain"/>
    <property type="match status" value="1"/>
</dbReference>
<evidence type="ECO:0000313" key="3">
    <source>
        <dbReference type="EMBL" id="SHJ26944.1"/>
    </source>
</evidence>
<dbReference type="Pfam" id="PF22747">
    <property type="entry name" value="Zn_ribbon_DUF2089"/>
    <property type="match status" value="1"/>
</dbReference>
<feature type="domain" description="DUF2089" evidence="2">
    <location>
        <begin position="9"/>
        <end position="40"/>
    </location>
</feature>
<dbReference type="InterPro" id="IPR018658">
    <property type="entry name" value="DUF2089"/>
</dbReference>
<organism evidence="3 4">
    <name type="scientific">Geosporobacter subterraneus DSM 17957</name>
    <dbReference type="NCBI Taxonomy" id="1121919"/>
    <lineage>
        <taxon>Bacteria</taxon>
        <taxon>Bacillati</taxon>
        <taxon>Bacillota</taxon>
        <taxon>Clostridia</taxon>
        <taxon>Peptostreptococcales</taxon>
        <taxon>Thermotaleaceae</taxon>
        <taxon>Geosporobacter</taxon>
    </lineage>
</organism>
<dbReference type="STRING" id="1121919.SAMN02745975_01657"/>
<evidence type="ECO:0008006" key="5">
    <source>
        <dbReference type="Google" id="ProtNLM"/>
    </source>
</evidence>
<evidence type="ECO:0000259" key="2">
    <source>
        <dbReference type="Pfam" id="PF22747"/>
    </source>
</evidence>